<evidence type="ECO:0000256" key="1">
    <source>
        <dbReference type="SAM" id="MobiDB-lite"/>
    </source>
</evidence>
<dbReference type="InterPro" id="IPR024726">
    <property type="entry name" value="FhuF_C"/>
</dbReference>
<keyword evidence="4" id="KW-1185">Reference proteome</keyword>
<dbReference type="Proteomes" id="UP001225605">
    <property type="component" value="Unassembled WGS sequence"/>
</dbReference>
<gene>
    <name evidence="3" type="ORF">CKY47_07675</name>
</gene>
<feature type="region of interest" description="Disordered" evidence="1">
    <location>
        <begin position="44"/>
        <end position="68"/>
    </location>
</feature>
<reference evidence="3 4" key="1">
    <citation type="submission" date="2017-06" db="EMBL/GenBank/DDBJ databases">
        <title>Cultured bacterium strain Saccharothrix yanglingensis Hhs.015.</title>
        <authorList>
            <person name="Xia Y."/>
        </authorList>
    </citation>
    <scope>NUCLEOTIDE SEQUENCE [LARGE SCALE GENOMIC DNA]</scope>
    <source>
        <strain evidence="3 4">Hhs.015</strain>
    </source>
</reference>
<feature type="compositionally biased region" description="Basic and acidic residues" evidence="1">
    <location>
        <begin position="51"/>
        <end position="68"/>
    </location>
</feature>
<name>A0ABU0WVM1_9PSEU</name>
<feature type="region of interest" description="Disordered" evidence="1">
    <location>
        <begin position="1"/>
        <end position="26"/>
    </location>
</feature>
<evidence type="ECO:0000313" key="3">
    <source>
        <dbReference type="EMBL" id="MDQ2583866.1"/>
    </source>
</evidence>
<accession>A0ABU0WVM1</accession>
<comment type="caution">
    <text evidence="3">The sequence shown here is derived from an EMBL/GenBank/DDBJ whole genome shotgun (WGS) entry which is preliminary data.</text>
</comment>
<feature type="compositionally biased region" description="Basic residues" evidence="1">
    <location>
        <begin position="1"/>
        <end position="10"/>
    </location>
</feature>
<sequence>MLAARPRVRPSPRESTPGRLGHVPEPTRVLATLRQVRDLSPFFALDVGEPDGSRPDEGRSEESWHDGDALLSGPALPDAIDRITARYRTTEPRVAASLFFLGYTARLLSPVVAARAVDGAVPDVRPGNLWWRYGPDGLRVRLREPRVGTGIAESLAPVVDAVRAVAPVAPGLLWGNAASSVAGALRIVARAGTASAEGCVALGRELFAEPPLRGTGEFVPFPGEVVFRRRSCCLYYRLDGGGTCGDCPLPAR</sequence>
<feature type="domain" description="Ferric siderophore reductase C-terminal" evidence="2">
    <location>
        <begin position="229"/>
        <end position="249"/>
    </location>
</feature>
<dbReference type="EMBL" id="NSDM01000002">
    <property type="protein sequence ID" value="MDQ2583866.1"/>
    <property type="molecule type" value="Genomic_DNA"/>
</dbReference>
<dbReference type="Pfam" id="PF11575">
    <property type="entry name" value="FhuF_C"/>
    <property type="match status" value="1"/>
</dbReference>
<evidence type="ECO:0000259" key="2">
    <source>
        <dbReference type="Pfam" id="PF11575"/>
    </source>
</evidence>
<organism evidence="3 4">
    <name type="scientific">Saccharothrix yanglingensis</name>
    <dbReference type="NCBI Taxonomy" id="659496"/>
    <lineage>
        <taxon>Bacteria</taxon>
        <taxon>Bacillati</taxon>
        <taxon>Actinomycetota</taxon>
        <taxon>Actinomycetes</taxon>
        <taxon>Pseudonocardiales</taxon>
        <taxon>Pseudonocardiaceae</taxon>
        <taxon>Saccharothrix</taxon>
    </lineage>
</organism>
<proteinExistence type="predicted"/>
<evidence type="ECO:0000313" key="4">
    <source>
        <dbReference type="Proteomes" id="UP001225605"/>
    </source>
</evidence>
<protein>
    <submittedName>
        <fullName evidence="3">Ferric iron reductase</fullName>
    </submittedName>
</protein>